<reference evidence="4 5" key="1">
    <citation type="journal article" date="2011" name="Front. Microbiol.">
        <title>Genomic signatures of strain selection and enhancement in Bacillus atrophaeus var. globigii, a historical biowarfare simulant.</title>
        <authorList>
            <person name="Gibbons H.S."/>
            <person name="Broomall S.M."/>
            <person name="McNew L.A."/>
            <person name="Daligault H."/>
            <person name="Chapman C."/>
            <person name="Bruce D."/>
            <person name="Karavis M."/>
            <person name="Krepps M."/>
            <person name="McGregor P.A."/>
            <person name="Hong C."/>
            <person name="Park K.H."/>
            <person name="Akmal A."/>
            <person name="Feldman A."/>
            <person name="Lin J.S."/>
            <person name="Chang W.E."/>
            <person name="Higgs B.W."/>
            <person name="Demirev P."/>
            <person name="Lindquist J."/>
            <person name="Liem A."/>
            <person name="Fochler E."/>
            <person name="Read T.D."/>
            <person name="Tapia R."/>
            <person name="Johnson S."/>
            <person name="Bishop-Lilly K.A."/>
            <person name="Detter C."/>
            <person name="Han C."/>
            <person name="Sozhamannan S."/>
            <person name="Rosenzweig C.N."/>
            <person name="Skowronski E.W."/>
        </authorList>
    </citation>
    <scope>NUCLEOTIDE SEQUENCE [LARGE SCALE GENOMIC DNA]</scope>
    <source>
        <strain evidence="4 5">AK5</strain>
    </source>
</reference>
<feature type="domain" description="Amidohydrolase-related" evidence="3">
    <location>
        <begin position="883"/>
        <end position="965"/>
    </location>
</feature>
<protein>
    <submittedName>
        <fullName evidence="4">Amidohydrolase</fullName>
    </submittedName>
</protein>
<dbReference type="InterPro" id="IPR051781">
    <property type="entry name" value="Metallo-dep_Hydrolase"/>
</dbReference>
<evidence type="ECO:0000313" key="5">
    <source>
        <dbReference type="Proteomes" id="UP000288212"/>
    </source>
</evidence>
<dbReference type="InterPro" id="IPR006680">
    <property type="entry name" value="Amidohydro-rel"/>
</dbReference>
<dbReference type="GO" id="GO:0016810">
    <property type="term" value="F:hydrolase activity, acting on carbon-nitrogen (but not peptide) bonds"/>
    <property type="evidence" value="ECO:0007669"/>
    <property type="project" value="InterPro"/>
</dbReference>
<dbReference type="PANTHER" id="PTHR43135">
    <property type="entry name" value="ALPHA-D-RIBOSE 1-METHYLPHOSPHONATE 5-TRIPHOSPHATE DIPHOSPHATASE"/>
    <property type="match status" value="1"/>
</dbReference>
<dbReference type="SUPFAM" id="SSF51338">
    <property type="entry name" value="Composite domain of metallo-dependent hydrolases"/>
    <property type="match status" value="2"/>
</dbReference>
<evidence type="ECO:0000313" key="4">
    <source>
        <dbReference type="EMBL" id="RUO21421.1"/>
    </source>
</evidence>
<feature type="signal peptide" evidence="2">
    <location>
        <begin position="1"/>
        <end position="22"/>
    </location>
</feature>
<proteinExistence type="predicted"/>
<keyword evidence="4" id="KW-0378">Hydrolase</keyword>
<sequence>MRKTTVQSLLLAGSSLFAFSVAATGAAGVGQDQTTPVQGLHHHNPSLVAFTNATLVTEPGTQIENATLVIENGKIRSIERNNRAPAGARVVDATGYTIYPGFIDPFSNYGVEQPARSTNRGRSAPPVYSNQREGGNAANAAIHAQRDWYETFKPDASAAKSYLQQGFTTVQSARLDGIFRGRATTVSLADTLPNTAIYQAQTRHFGSFDKGSSPQQYPSSLMGSIALVRQTLADVAWYQEAAGKVASNGQVEFNAALAALQNLQSTGMIFHASNEQNLLRAQQLFQEFSVPVTFVGSGYEYVRLDDVKATGAKLILPMTFPAAPALDEQFAELDVSLAHLRHWERAPGNPAALAQANIDFAFTLNGVDKPQEFWTNVRTAVTHGLSKDRALAALTTTAAEIAGVADQSGKIASGFRADLVVSRGDLFSDGEIVSVWTQGQEHSFKPMHPVDFKGTWTLTGFVPNAEMQEFTVKVNGNSRLQVELSHGEQSVRASRVAQDDDQLRFTVNLEAFGGQGVYRFALRHLALGRLGGSVQTADNQVMTVTAERTEEANSAARENGETAAKPEYVSQLTFPNIAFGQAALPQQQNLHIRNATVWTADDQGVLENTDIIVRNGLIHRIGQNLSTPRGYDVIDATGLHITPGIIDEHSHIAIAQGVNEGTEAITAEVRIGDVVNPDDIHIYRSLAGGTTIAHLLHGSANPIGGQGQAIKLRWGANAEGLKFKETPPTIKMALGENVKQSNWGEHYTVRYPQTRMGVAKIIQDGFQQAREYAEQHRAYERLSRAEKRRTAPPRRDYRMETLLQILESERHTHVHSYVASEVLALMDVVEQQGFRIHTFTHILEGYKVAKEIAEHGARASSFADWWAFKIEAFDAIPQNACLMMEQGVHTSINSDSNDLQRRLNTEAAKSVRYCGMSENDALKMITLHPAEQLEIAEYVGSITVGKHADLVFWNHHPLSAYAQVQQTWIEGRKYFDRERDQQLRAELAAERTALIQKVLGAGEEAQRGHRNGYREQQPTWHCEDHYDVWNDWYHEEHAHGHSHGHQHGFGGAH</sequence>
<dbReference type="CDD" id="cd01309">
    <property type="entry name" value="Met_dep_hydrolase_C"/>
    <property type="match status" value="1"/>
</dbReference>
<dbReference type="Gene3D" id="2.30.40.10">
    <property type="entry name" value="Urease, subunit C, domain 1"/>
    <property type="match status" value="1"/>
</dbReference>
<organism evidence="4 5">
    <name type="scientific">Aliidiomarina haloalkalitolerans</name>
    <dbReference type="NCBI Taxonomy" id="859059"/>
    <lineage>
        <taxon>Bacteria</taxon>
        <taxon>Pseudomonadati</taxon>
        <taxon>Pseudomonadota</taxon>
        <taxon>Gammaproteobacteria</taxon>
        <taxon>Alteromonadales</taxon>
        <taxon>Idiomarinaceae</taxon>
        <taxon>Aliidiomarina</taxon>
    </lineage>
</organism>
<dbReference type="AlphaFoldDB" id="A0A432VXJ6"/>
<dbReference type="OrthoDB" id="9766983at2"/>
<dbReference type="SUPFAM" id="SSF51556">
    <property type="entry name" value="Metallo-dependent hydrolases"/>
    <property type="match status" value="2"/>
</dbReference>
<dbReference type="InterPro" id="IPR011059">
    <property type="entry name" value="Metal-dep_hydrolase_composite"/>
</dbReference>
<feature type="region of interest" description="Disordered" evidence="1">
    <location>
        <begin position="114"/>
        <end position="133"/>
    </location>
</feature>
<dbReference type="RefSeq" id="WP_126790398.1">
    <property type="nucleotide sequence ID" value="NZ_PIPI01000001.1"/>
</dbReference>
<dbReference type="EMBL" id="PIPI01000001">
    <property type="protein sequence ID" value="RUO21421.1"/>
    <property type="molecule type" value="Genomic_DNA"/>
</dbReference>
<feature type="domain" description="Amidohydrolase-related" evidence="3">
    <location>
        <begin position="264"/>
        <end position="440"/>
    </location>
</feature>
<feature type="chain" id="PRO_5019469653" evidence="2">
    <location>
        <begin position="23"/>
        <end position="1053"/>
    </location>
</feature>
<name>A0A432VXJ6_9GAMM</name>
<dbReference type="PANTHER" id="PTHR43135:SF3">
    <property type="entry name" value="ALPHA-D-RIBOSE 1-METHYLPHOSPHONATE 5-TRIPHOSPHATE DIPHOSPHATASE"/>
    <property type="match status" value="1"/>
</dbReference>
<dbReference type="Pfam" id="PF01979">
    <property type="entry name" value="Amidohydro_1"/>
    <property type="match status" value="2"/>
</dbReference>
<evidence type="ECO:0000259" key="3">
    <source>
        <dbReference type="Pfam" id="PF01979"/>
    </source>
</evidence>
<accession>A0A432VXJ6</accession>
<dbReference type="Proteomes" id="UP000288212">
    <property type="component" value="Unassembled WGS sequence"/>
</dbReference>
<evidence type="ECO:0000256" key="2">
    <source>
        <dbReference type="SAM" id="SignalP"/>
    </source>
</evidence>
<gene>
    <name evidence="4" type="ORF">CWE06_00725</name>
</gene>
<dbReference type="InterPro" id="IPR032466">
    <property type="entry name" value="Metal_Hydrolase"/>
</dbReference>
<keyword evidence="2" id="KW-0732">Signal</keyword>
<keyword evidence="5" id="KW-1185">Reference proteome</keyword>
<dbReference type="Gene3D" id="3.20.20.140">
    <property type="entry name" value="Metal-dependent hydrolases"/>
    <property type="match status" value="2"/>
</dbReference>
<evidence type="ECO:0000256" key="1">
    <source>
        <dbReference type="SAM" id="MobiDB-lite"/>
    </source>
</evidence>
<comment type="caution">
    <text evidence="4">The sequence shown here is derived from an EMBL/GenBank/DDBJ whole genome shotgun (WGS) entry which is preliminary data.</text>
</comment>